<protein>
    <submittedName>
        <fullName evidence="9">Uncharacterized protein</fullName>
    </submittedName>
</protein>
<feature type="domain" description="PKS/mFAS DH" evidence="8">
    <location>
        <begin position="2123"/>
        <end position="2399"/>
    </location>
</feature>
<dbReference type="Pfam" id="PF00550">
    <property type="entry name" value="PP-binding"/>
    <property type="match status" value="2"/>
</dbReference>
<reference evidence="9 10" key="1">
    <citation type="submission" date="2020-03" db="EMBL/GenBank/DDBJ databases">
        <title>Whole genome shotgun sequence of Phytohabitans flavus NBRC 107702.</title>
        <authorList>
            <person name="Komaki H."/>
            <person name="Tamura T."/>
        </authorList>
    </citation>
    <scope>NUCLEOTIDE SEQUENCE [LARGE SCALE GENOMIC DNA]</scope>
    <source>
        <strain evidence="9 10">NBRC 107702</strain>
    </source>
</reference>
<evidence type="ECO:0000259" key="7">
    <source>
        <dbReference type="PROSITE" id="PS52004"/>
    </source>
</evidence>
<dbReference type="InterPro" id="IPR013968">
    <property type="entry name" value="PKS_KR"/>
</dbReference>
<dbReference type="Pfam" id="PF21394">
    <property type="entry name" value="Beta-ketacyl_N"/>
    <property type="match status" value="1"/>
</dbReference>
<gene>
    <name evidence="9" type="ORF">Pflav_013220</name>
</gene>
<dbReference type="Gene3D" id="1.10.1200.10">
    <property type="entry name" value="ACP-like"/>
    <property type="match status" value="2"/>
</dbReference>
<dbReference type="Pfam" id="PF00109">
    <property type="entry name" value="ketoacyl-synt"/>
    <property type="match status" value="3"/>
</dbReference>
<dbReference type="InterPro" id="IPR049551">
    <property type="entry name" value="PKS_DH_C"/>
</dbReference>
<dbReference type="InterPro" id="IPR020807">
    <property type="entry name" value="PKS_DH"/>
</dbReference>
<dbReference type="PROSITE" id="PS52004">
    <property type="entry name" value="KS3_2"/>
    <property type="match status" value="3"/>
</dbReference>
<dbReference type="PROSITE" id="PS00606">
    <property type="entry name" value="KS3_1"/>
    <property type="match status" value="3"/>
</dbReference>
<feature type="active site" description="Proton acceptor; for dehydratase activity" evidence="4">
    <location>
        <position position="2153"/>
    </location>
</feature>
<dbReference type="Pfam" id="PF16197">
    <property type="entry name" value="KAsynt_C_assoc"/>
    <property type="match status" value="1"/>
</dbReference>
<keyword evidence="3" id="KW-0808">Transferase</keyword>
<dbReference type="GO" id="GO:0005737">
    <property type="term" value="C:cytoplasm"/>
    <property type="evidence" value="ECO:0007669"/>
    <property type="project" value="TreeGrafter"/>
</dbReference>
<evidence type="ECO:0000256" key="5">
    <source>
        <dbReference type="SAM" id="MobiDB-lite"/>
    </source>
</evidence>
<evidence type="ECO:0000256" key="2">
    <source>
        <dbReference type="ARBA" id="ARBA00022553"/>
    </source>
</evidence>
<dbReference type="FunFam" id="3.40.47.10:FF:000019">
    <property type="entry name" value="Polyketide synthase type I"/>
    <property type="match status" value="1"/>
</dbReference>
<evidence type="ECO:0000256" key="1">
    <source>
        <dbReference type="ARBA" id="ARBA00022450"/>
    </source>
</evidence>
<dbReference type="GO" id="GO:0004315">
    <property type="term" value="F:3-oxoacyl-[acyl-carrier-protein] synthase activity"/>
    <property type="evidence" value="ECO:0007669"/>
    <property type="project" value="InterPro"/>
</dbReference>
<dbReference type="InterPro" id="IPR049900">
    <property type="entry name" value="PKS_mFAS_DH"/>
</dbReference>
<dbReference type="RefSeq" id="WP_173034447.1">
    <property type="nucleotide sequence ID" value="NZ_AP022870.1"/>
</dbReference>
<dbReference type="InterPro" id="IPR032821">
    <property type="entry name" value="PKS_assoc"/>
</dbReference>
<dbReference type="Pfam" id="PF08659">
    <property type="entry name" value="KR"/>
    <property type="match status" value="2"/>
</dbReference>
<dbReference type="SMART" id="SM00822">
    <property type="entry name" value="PKS_KR"/>
    <property type="match status" value="2"/>
</dbReference>
<dbReference type="InterPro" id="IPR036736">
    <property type="entry name" value="ACP-like_sf"/>
</dbReference>
<accession>A0A6F8XM65</accession>
<dbReference type="Gene3D" id="3.40.47.10">
    <property type="match status" value="3"/>
</dbReference>
<dbReference type="SMART" id="SM00826">
    <property type="entry name" value="PKS_DH"/>
    <property type="match status" value="1"/>
</dbReference>
<dbReference type="InterPro" id="IPR018201">
    <property type="entry name" value="Ketoacyl_synth_AS"/>
</dbReference>
<evidence type="ECO:0000313" key="9">
    <source>
        <dbReference type="EMBL" id="BCB74912.1"/>
    </source>
</evidence>
<dbReference type="InterPro" id="IPR042104">
    <property type="entry name" value="PKS_dehydratase_sf"/>
</dbReference>
<keyword evidence="1" id="KW-0596">Phosphopantetheine</keyword>
<dbReference type="SUPFAM" id="SSF47336">
    <property type="entry name" value="ACP-like"/>
    <property type="match status" value="2"/>
</dbReference>
<dbReference type="InterPro" id="IPR016035">
    <property type="entry name" value="Acyl_Trfase/lysoPLipase"/>
</dbReference>
<dbReference type="Gene3D" id="3.30.70.3290">
    <property type="match status" value="1"/>
</dbReference>
<dbReference type="SUPFAM" id="SSF51735">
    <property type="entry name" value="NAD(P)-binding Rossmann-fold domains"/>
    <property type="match status" value="4"/>
</dbReference>
<dbReference type="PROSITE" id="PS50075">
    <property type="entry name" value="CARRIER"/>
    <property type="match status" value="1"/>
</dbReference>
<dbReference type="InterPro" id="IPR001227">
    <property type="entry name" value="Ac_transferase_dom_sf"/>
</dbReference>
<evidence type="ECO:0000259" key="8">
    <source>
        <dbReference type="PROSITE" id="PS52019"/>
    </source>
</evidence>
<name>A0A6F8XM65_9ACTN</name>
<dbReference type="GO" id="GO:0004312">
    <property type="term" value="F:fatty acid synthase activity"/>
    <property type="evidence" value="ECO:0007669"/>
    <property type="project" value="TreeGrafter"/>
</dbReference>
<feature type="region of interest" description="Disordered" evidence="5">
    <location>
        <begin position="2866"/>
        <end position="2890"/>
    </location>
</feature>
<dbReference type="InterPro" id="IPR020841">
    <property type="entry name" value="PKS_Beta-ketoAc_synthase_dom"/>
</dbReference>
<feature type="region of interest" description="N-terminal hotdog fold" evidence="4">
    <location>
        <begin position="2123"/>
        <end position="2240"/>
    </location>
</feature>
<feature type="region of interest" description="C-terminal hotdog fold" evidence="4">
    <location>
        <begin position="2255"/>
        <end position="2399"/>
    </location>
</feature>
<dbReference type="Gene3D" id="3.40.366.10">
    <property type="entry name" value="Malonyl-Coenzyme A Acyl Carrier Protein, domain 2"/>
    <property type="match status" value="1"/>
</dbReference>
<dbReference type="Gene3D" id="3.10.129.110">
    <property type="entry name" value="Polyketide synthase dehydratase"/>
    <property type="match status" value="1"/>
</dbReference>
<dbReference type="InterPro" id="IPR020806">
    <property type="entry name" value="PKS_PP-bd"/>
</dbReference>
<feature type="region of interest" description="Disordered" evidence="5">
    <location>
        <begin position="1401"/>
        <end position="1420"/>
    </location>
</feature>
<feature type="active site" description="Proton donor; for dehydratase activity" evidence="4">
    <location>
        <position position="2316"/>
    </location>
</feature>
<organism evidence="9 10">
    <name type="scientific">Phytohabitans flavus</name>
    <dbReference type="NCBI Taxonomy" id="1076124"/>
    <lineage>
        <taxon>Bacteria</taxon>
        <taxon>Bacillati</taxon>
        <taxon>Actinomycetota</taxon>
        <taxon>Actinomycetes</taxon>
        <taxon>Micromonosporales</taxon>
        <taxon>Micromonosporaceae</taxon>
    </lineage>
</organism>
<dbReference type="Pfam" id="PF02801">
    <property type="entry name" value="Ketoacyl-synt_C"/>
    <property type="match status" value="2"/>
</dbReference>
<dbReference type="InterPro" id="IPR014031">
    <property type="entry name" value="Ketoacyl_synth_C"/>
</dbReference>
<dbReference type="PROSITE" id="PS00012">
    <property type="entry name" value="PHOSPHOPANTETHEINE"/>
    <property type="match status" value="1"/>
</dbReference>
<dbReference type="CDD" id="cd08953">
    <property type="entry name" value="KR_2_SDR_x"/>
    <property type="match status" value="2"/>
</dbReference>
<reference evidence="9 10" key="2">
    <citation type="submission" date="2020-03" db="EMBL/GenBank/DDBJ databases">
        <authorList>
            <person name="Ichikawa N."/>
            <person name="Kimura A."/>
            <person name="Kitahashi Y."/>
            <person name="Uohara A."/>
        </authorList>
    </citation>
    <scope>NUCLEOTIDE SEQUENCE [LARGE SCALE GENOMIC DNA]</scope>
    <source>
        <strain evidence="9 10">NBRC 107702</strain>
    </source>
</reference>
<evidence type="ECO:0000313" key="10">
    <source>
        <dbReference type="Proteomes" id="UP000502508"/>
    </source>
</evidence>
<dbReference type="KEGG" id="pfla:Pflav_013220"/>
<dbReference type="Gene3D" id="3.40.50.720">
    <property type="entry name" value="NAD(P)-binding Rossmann-like Domain"/>
    <property type="match status" value="2"/>
</dbReference>
<dbReference type="PANTHER" id="PTHR43775">
    <property type="entry name" value="FATTY ACID SYNTHASE"/>
    <property type="match status" value="1"/>
</dbReference>
<feature type="domain" description="Carrier" evidence="6">
    <location>
        <begin position="2891"/>
        <end position="2968"/>
    </location>
</feature>
<dbReference type="InterPro" id="IPR050091">
    <property type="entry name" value="PKS_NRPS_Biosynth_Enz"/>
</dbReference>
<evidence type="ECO:0000256" key="3">
    <source>
        <dbReference type="ARBA" id="ARBA00022679"/>
    </source>
</evidence>
<dbReference type="SMART" id="SM00825">
    <property type="entry name" value="PKS_KS"/>
    <property type="match status" value="3"/>
</dbReference>
<dbReference type="Pfam" id="PF21089">
    <property type="entry name" value="PKS_DH_N"/>
    <property type="match status" value="1"/>
</dbReference>
<keyword evidence="2" id="KW-0597">Phosphoprotein</keyword>
<dbReference type="InterPro" id="IPR009081">
    <property type="entry name" value="PP-bd_ACP"/>
</dbReference>
<dbReference type="InterPro" id="IPR049552">
    <property type="entry name" value="PKS_DH_N"/>
</dbReference>
<proteinExistence type="predicted"/>
<dbReference type="Gene3D" id="1.10.1240.100">
    <property type="match status" value="1"/>
</dbReference>
<dbReference type="InterPro" id="IPR057326">
    <property type="entry name" value="KR_dom"/>
</dbReference>
<dbReference type="InterPro" id="IPR006162">
    <property type="entry name" value="Ppantetheine_attach_site"/>
</dbReference>
<dbReference type="SMART" id="SM00823">
    <property type="entry name" value="PKS_PP"/>
    <property type="match status" value="2"/>
</dbReference>
<evidence type="ECO:0000259" key="6">
    <source>
        <dbReference type="PROSITE" id="PS50075"/>
    </source>
</evidence>
<dbReference type="SUPFAM" id="SSF53901">
    <property type="entry name" value="Thiolase-like"/>
    <property type="match status" value="3"/>
</dbReference>
<dbReference type="Proteomes" id="UP000502508">
    <property type="component" value="Chromosome"/>
</dbReference>
<feature type="domain" description="Ketosynthase family 3 (KS3)" evidence="7">
    <location>
        <begin position="1534"/>
        <end position="1966"/>
    </location>
</feature>
<dbReference type="GO" id="GO:0031177">
    <property type="term" value="F:phosphopantetheine binding"/>
    <property type="evidence" value="ECO:0007669"/>
    <property type="project" value="InterPro"/>
</dbReference>
<dbReference type="InterPro" id="IPR016039">
    <property type="entry name" value="Thiolase-like"/>
</dbReference>
<dbReference type="CDD" id="cd00833">
    <property type="entry name" value="PKS"/>
    <property type="match status" value="3"/>
</dbReference>
<feature type="domain" description="Ketosynthase family 3 (KS3)" evidence="7">
    <location>
        <begin position="2996"/>
        <end position="3254"/>
    </location>
</feature>
<keyword evidence="10" id="KW-1185">Reference proteome</keyword>
<dbReference type="EMBL" id="AP022870">
    <property type="protein sequence ID" value="BCB74912.1"/>
    <property type="molecule type" value="Genomic_DNA"/>
</dbReference>
<dbReference type="PROSITE" id="PS52019">
    <property type="entry name" value="PKS_MFAS_DH"/>
    <property type="match status" value="1"/>
</dbReference>
<feature type="domain" description="Ketosynthase family 3 (KS3)" evidence="7">
    <location>
        <begin position="4"/>
        <end position="429"/>
    </location>
</feature>
<evidence type="ECO:0000256" key="4">
    <source>
        <dbReference type="PROSITE-ProRule" id="PRU01363"/>
    </source>
</evidence>
<dbReference type="PANTHER" id="PTHR43775:SF37">
    <property type="entry name" value="SI:DKEY-61P9.11"/>
    <property type="match status" value="1"/>
</dbReference>
<dbReference type="GO" id="GO:0006633">
    <property type="term" value="P:fatty acid biosynthetic process"/>
    <property type="evidence" value="ECO:0007669"/>
    <property type="project" value="InterPro"/>
</dbReference>
<dbReference type="GO" id="GO:0005886">
    <property type="term" value="C:plasma membrane"/>
    <property type="evidence" value="ECO:0007669"/>
    <property type="project" value="TreeGrafter"/>
</dbReference>
<dbReference type="GO" id="GO:0071770">
    <property type="term" value="P:DIM/DIP cell wall layer assembly"/>
    <property type="evidence" value="ECO:0007669"/>
    <property type="project" value="TreeGrafter"/>
</dbReference>
<dbReference type="Pfam" id="PF14765">
    <property type="entry name" value="PS-DH"/>
    <property type="match status" value="1"/>
</dbReference>
<dbReference type="InterPro" id="IPR014030">
    <property type="entry name" value="Ketoacyl_synth_N"/>
</dbReference>
<dbReference type="InterPro" id="IPR049490">
    <property type="entry name" value="C883_1060-like_KR_N"/>
</dbReference>
<sequence>MTNQTAVAVTGIGCRAPGARDHRELFDNLCRGVSTVSEIDPQRWDPADFYSPDISIPNKTVSKWCGQIDEPYGFDDSFFRLSPKTAKLMDPQQRLLLEETWHCVEDSGTPLRALQQARTLVFVGVAARDHLQQGSEPGTTVEAYTTFGGSDYMLANRISHAFGLRGQSMAIDAACASSAVAIHLGIRALLDGDADFVLAGGVLLNLHPWKYISYSKARMLSPSGLCRTFDKDADGFVPGDGVGMVMLRRLDDAVRDGDHVYGLLMGSAVNHNGAGRTITAPSVAAQRDVITAALDRAGFDQATVGYVEAHGTGTPLGDPIEVEALHRVMSGVPREDGGCWIGSVKPNIGHLEAAAGVAGLVKVLMMMAHRRIPPSVHLSTVNPLIKVDDGVLRLAREATAWEPVGDQPLRAGVSSFGGGGVNAHLCVEEHRPAADTGADPLAGTPQPFLLSAPSARSLELLLDRWRAGQAGDGWIRGRVTDICATLAAGREQFPVRTGGLVSTVDDIVALLADPPAPIHPESSPECALRVGELAVPPPLPLAAFLHAPPVASVLAAMESEAPAAGAQLAALRRGDGGPAERFLLTYLVVRVLRELGVRPATVTGYGAGAVAALAATGALDWPSGLELARGGSAQVPLRAPDVPLVHATSGRTAYPYLVDSGYFDELLDGLVVEPEVAAAVASRAAPIVGSQRVLRRAIDEWNRVLGLRGLGEWRISTDEAGLAADTGVDPRCTLVRVLALENAFDELNRAWKLSLDRLAPDRRIAELLDLLAGGLLDPDGLLGLLTGDPAERVAIADRVQRGAAGLGISSDGRYLALKDRARMPAGLEAAAAWMRDAAPGAADPAPDVAVAVSVGSTPDIPGGADHVAIADPQALADQLATPLLALWRRGLAVDWHRFYAGRGTRKVPLPTTEYVRTVYRHAPAALADQPQVRGVRLVELDAGWVTDAGPATPVRERTALVVAPADLLDEVREAAAAALPAYRLAFAGIGSQYRHEAADGWTVRTEEGDWDRLFAGLAGQGLRPQYVVRLAGPDGADLARRVEDSVLVPFLLAQRLLRRRDGVPTLILDVAALGAPEPDAAAALGRSLRWESSSVRLRPITVDSAPASAETWRRIAEEFGIAGDDPVRHRGGVRYARRFTIREPEQPPTPPNPVIRPGGVYLVTGGRGGLGQAVAAHLLSVPGVRVALAGRSLMTTELARDLATVAEAAGDRIAYFPADVSDLESTRTLVAGVRHRFGPVNGVVHAAGVLRDGYLVNKSVADLGAVLAPKVHGAANLDLALADEPLDFFALFSSLAAVTGNPGQSDYAVANALMEAFAADREQRRTAGTCRGRTVAIGWPWWDAGGMTVPGGTGTVFSIDNGFAPMPVSVGLAALDTALSGASAQRLFLYGDPERALPFCHGDQRTPVPEPPSPPGDKPEVPWASRYVSLLFSELLDVPERDIDASRGLDSYGIDSILVRNFNTRVERDLGVIPHTLLFECRTIAQVAAVLASRFPEIAAAPPERAELRAVEQAAPAAAAAVAVRAAPRPRGEREPVAIIGVSGRYPQAPDLDAFWRNLVGGRDCVTEIPASRWDYRERFTAEPGAGTYCKWGGFLDGVDRFDPLFFNISPREAELMDPQERLFLQTAWDAFEDSGYPPYRLGSPDSAAERAVGVFVGVTTQSYLLWGPDQWRLGNMVMPTSTLWSIPNRVSYCLDLRGPSMPVDTACASSLTALHLACDSLAKGDCRLALVGAVNLYLHPSKYDWLCQMQMVSRTGHCHTFGAGADGFVPGEGVGAVVLKPLADAERDGDRVLAVIRGTAVNHGGRTSGFTVPNPNAQADLVTRAIRAAGLADTGISYLEAHGTGTSLGDPIEIAGLGKAFDQLGHREVCAIGSVKSNIGHLEAAAGLAGLTKVLMQMRHRQLVPSLHAEPANPSIDFAATPLRVQRTLAPWERRRGTDGTELPLRAGISAFGAGGANAHVIVEEYLGPQPAPDATPGEHLVVVSAKNWDRLREHSRNLAESIRAQREDLSVAEVAYQLQVRREPLAERAAVLVSTVDEVVGALGALADDRAPDAPYWTRTGRREPKRPTAGLAELAQHWVSGGDVRWETRYHRPLRHVALPGYPFAEERYWVPEAEPEAGPPVEHPFLTGSGTDGTFTARFIGDEFFLDEHRVHGERVFPAVGYLEMVREAATAAGYAARSLSGNVWAHPITVPEPRSVHIELSGDPRGARYAVYSDGAAGERVLHGQGRVDDSDDARAPERLDLAGIRGRCPHSIPGADYYPWLHRLGLQLGPAYQGVLDLHWGGRELLSEYRLPDQVATSAGRFVLHPSTLDSAIQGALWLLGQHDRLDHLHLPFTMGSCEIFGPTPRHGFAHVVVRASSDSGKRLDIQVADAAGDVVVRIRDFWLRRWQVGAPGQPGTFLRPDWVAAPRKATTAAPAVSPAAGAPPILVLAPSPAAGRLLAAELERSGAGPASVVLPGADLAAAVAALPASSEPRRVLHAWGRTMFTGTAASAARQVDDGFMPLFHLVGELLRSGGKGPVHLLCGYPAVDAGAPGYEALGGFLRTAQRENPRFAHRLVDLPEGEFAELIEGRGPAAARLAAELPDLPGAPEQVRYRSGGREVRRWTRVSPPFVARPDALRTGGTYLVTGGAGGLGALVARWLAETASARVVLAGRSPLGPAAEAVLAQVHDAGGEARYVPADISTMEGAEAAVRAAREAYGELHGVFHAAGVLRDGFLVNLDAAQVAAVLAPKVAGALHLDAATRSEPLDFFCLFASLAGPIGSVAQAGYAYANSFLDAFAGWRERQRAAGLRSGRTTSIDWPLWADGGMAVDDEVRESLLRHFGMRPLDTTDGLRALATVLDNVTGQIAYLPGDGSRLAAQLAGEPESPPPPASLEEPATGPAAQSEAKLVRLLTRMVAEIVKLDPARVDPAEPIGSYGFDSLAFNRLANEVNKALDLDLTPATFFEYTTVADLAGHLRDRYPAQLAALVTARVPDKAPAAPVPPAVPAREPIAIVGMYGLMPGSHDLAEFWSHLDRGDDLVTEVPPDRWDWREHYSATPGAPGKTNSKWGAFLPEVDTFDARFFGISPREADLMDPQQRLFLQTVYRTIEEAGYAPSDLGKGRTGLFVGVASHDYYDLQRDAGLPVEAYTTTGYFHSILANRISYLLGLKGPSVPIDAACSSSLVAIRSAIESIWAGSSDVAIAGGINLLISPMIYISFSRAGMLSPTGRCRTFDEGPTGTCAARAPARCCSSRCPAPSPTGTTSTR</sequence>
<dbReference type="SUPFAM" id="SSF52151">
    <property type="entry name" value="FabD/lysophospholipase-like"/>
    <property type="match status" value="1"/>
</dbReference>
<dbReference type="InterPro" id="IPR036291">
    <property type="entry name" value="NAD(P)-bd_dom_sf"/>
</dbReference>